<dbReference type="AlphaFoldDB" id="A0AAD7IYT8"/>
<name>A0AAD7IYT8_9AGAR</name>
<proteinExistence type="predicted"/>
<sequence length="370" mass="39437">MASSASSPSSSLQANPTANQMHVSGLGLEVNPYATRYSCLKGSCKVTSMAAPAPQETNLKPTAHEQHTLAAPLAYHSAFADSDADVVLASSEGTLYRVHAYTLRTTSGLFKTLLSLPPPPGGHTVSPIPTGEPDTVLEPLLCLMCGLHTPPWPSLAALSAVLTLAQNWVSPGPIAYLRPLLKSPKFLTTDPLRVYALAAHFGFRAEAQIASTHTLTLDLLHPQHADALGAMPAVAALALVRLHRTRRDALRALLDSPERFLAGNGQPFYCSACAITPLENRTWRALKHRILRELDACAGGDALGARAMWGEGGMGVWEEARACWKAVCVKPGCAAANYDRAATVKQIQACVEGLPKVVEVDWLEESGNLD</sequence>
<evidence type="ECO:0000313" key="2">
    <source>
        <dbReference type="Proteomes" id="UP001215598"/>
    </source>
</evidence>
<organism evidence="1 2">
    <name type="scientific">Mycena metata</name>
    <dbReference type="NCBI Taxonomy" id="1033252"/>
    <lineage>
        <taxon>Eukaryota</taxon>
        <taxon>Fungi</taxon>
        <taxon>Dikarya</taxon>
        <taxon>Basidiomycota</taxon>
        <taxon>Agaricomycotina</taxon>
        <taxon>Agaricomycetes</taxon>
        <taxon>Agaricomycetidae</taxon>
        <taxon>Agaricales</taxon>
        <taxon>Marasmiineae</taxon>
        <taxon>Mycenaceae</taxon>
        <taxon>Mycena</taxon>
    </lineage>
</organism>
<accession>A0AAD7IYT8</accession>
<gene>
    <name evidence="1" type="ORF">B0H16DRAFT_788571</name>
</gene>
<protein>
    <recommendedName>
        <fullName evidence="3">BTB domain-containing protein</fullName>
    </recommendedName>
</protein>
<comment type="caution">
    <text evidence="1">The sequence shown here is derived from an EMBL/GenBank/DDBJ whole genome shotgun (WGS) entry which is preliminary data.</text>
</comment>
<keyword evidence="2" id="KW-1185">Reference proteome</keyword>
<evidence type="ECO:0000313" key="1">
    <source>
        <dbReference type="EMBL" id="KAJ7752624.1"/>
    </source>
</evidence>
<dbReference type="Proteomes" id="UP001215598">
    <property type="component" value="Unassembled WGS sequence"/>
</dbReference>
<dbReference type="EMBL" id="JARKIB010000058">
    <property type="protein sequence ID" value="KAJ7752624.1"/>
    <property type="molecule type" value="Genomic_DNA"/>
</dbReference>
<evidence type="ECO:0008006" key="3">
    <source>
        <dbReference type="Google" id="ProtNLM"/>
    </source>
</evidence>
<reference evidence="1" key="1">
    <citation type="submission" date="2023-03" db="EMBL/GenBank/DDBJ databases">
        <title>Massive genome expansion in bonnet fungi (Mycena s.s.) driven by repeated elements and novel gene families across ecological guilds.</title>
        <authorList>
            <consortium name="Lawrence Berkeley National Laboratory"/>
            <person name="Harder C.B."/>
            <person name="Miyauchi S."/>
            <person name="Viragh M."/>
            <person name="Kuo A."/>
            <person name="Thoen E."/>
            <person name="Andreopoulos B."/>
            <person name="Lu D."/>
            <person name="Skrede I."/>
            <person name="Drula E."/>
            <person name="Henrissat B."/>
            <person name="Morin E."/>
            <person name="Kohler A."/>
            <person name="Barry K."/>
            <person name="LaButti K."/>
            <person name="Morin E."/>
            <person name="Salamov A."/>
            <person name="Lipzen A."/>
            <person name="Mereny Z."/>
            <person name="Hegedus B."/>
            <person name="Baldrian P."/>
            <person name="Stursova M."/>
            <person name="Weitz H."/>
            <person name="Taylor A."/>
            <person name="Grigoriev I.V."/>
            <person name="Nagy L.G."/>
            <person name="Martin F."/>
            <person name="Kauserud H."/>
        </authorList>
    </citation>
    <scope>NUCLEOTIDE SEQUENCE</scope>
    <source>
        <strain evidence="1">CBHHK182m</strain>
    </source>
</reference>